<accession>A0A1M7YFV8</accession>
<dbReference type="STRING" id="1121345.SAMN02745217_03240"/>
<keyword evidence="1" id="KW-0802">TPR repeat</keyword>
<dbReference type="Pfam" id="PF13181">
    <property type="entry name" value="TPR_8"/>
    <property type="match status" value="2"/>
</dbReference>
<dbReference type="EMBL" id="FRFD01000009">
    <property type="protein sequence ID" value="SHO51525.1"/>
    <property type="molecule type" value="Genomic_DNA"/>
</dbReference>
<dbReference type="InterPro" id="IPR011990">
    <property type="entry name" value="TPR-like_helical_dom_sf"/>
</dbReference>
<dbReference type="PANTHER" id="PTHR43630">
    <property type="entry name" value="POLY-BETA-1,6-N-ACETYL-D-GLUCOSAMINE SYNTHASE"/>
    <property type="match status" value="1"/>
</dbReference>
<dbReference type="PROSITE" id="PS50005">
    <property type="entry name" value="TPR"/>
    <property type="match status" value="1"/>
</dbReference>
<dbReference type="Gene3D" id="1.25.40.10">
    <property type="entry name" value="Tetratricopeptide repeat domain"/>
    <property type="match status" value="1"/>
</dbReference>
<protein>
    <submittedName>
        <fullName evidence="3">Tetratricopeptide repeat-containing protein</fullName>
    </submittedName>
</protein>
<feature type="repeat" description="TPR" evidence="1">
    <location>
        <begin position="338"/>
        <end position="371"/>
    </location>
</feature>
<dbReference type="Pfam" id="PF00535">
    <property type="entry name" value="Glycos_transf_2"/>
    <property type="match status" value="1"/>
</dbReference>
<gene>
    <name evidence="3" type="ORF">SAMN02745217_03240</name>
</gene>
<sequence>MNTLMVNTSALKGIEPAMENKKTVSLCMIVKDEDWILDRCLNSVTDIVDEIIIGDTGSSDNSKEIAARYNAQVFDIPWEDDFSKARNLTLEKASCDWILLLDADEIFNREDSEVFLNLLGDEKYDGYHFTLLNYFNEENTKEYSVHYAFRLLRNTGEYYFEGRIHEQINKKGGRFDASLFTLADVTLFHYGYTEKAVEKKQKHTRNMPLLKKQLADNPSDPYFLFNIANEYMAQGEINKALDYYLKSYEKKALTQAYFPHIFYRIILCCMTMKNSVKALAFAAEGLAYYPECTDFEYLRGCIYQSSHRHLLAISSFKRCLSMGEAPTRFRFTGGCGTYKAYLSLGDIYTEEEVYLSAVDCYAKSLQYKESPGCTISLGKALSHLYTDDFLLFDQLMSYLPYADYGEKLLHAVHILTETRLYKSAQTILEQSNLFSEWKGDYLFLTGKLSFYLHEYEKAVSAFLAFFEEKLSLSALACYKDEVPSYFFLSLLFHDTLHLDKLYGFFSSLTDKRKNTCFLIASYLLPESFPEGYASSFDYSFFYTVFEILLKSEGMSASGKLLPGIPKLFILDAYTKLGEIYAAQGYYEEAAASILQSVKEYNYIDKDSAWRLGSCL</sequence>
<keyword evidence="4" id="KW-1185">Reference proteome</keyword>
<name>A0A1M7YFV8_9FIRM</name>
<proteinExistence type="predicted"/>
<evidence type="ECO:0000259" key="2">
    <source>
        <dbReference type="Pfam" id="PF00535"/>
    </source>
</evidence>
<evidence type="ECO:0000313" key="3">
    <source>
        <dbReference type="EMBL" id="SHO51525.1"/>
    </source>
</evidence>
<evidence type="ECO:0000313" key="4">
    <source>
        <dbReference type="Proteomes" id="UP000184612"/>
    </source>
</evidence>
<dbReference type="PANTHER" id="PTHR43630:SF2">
    <property type="entry name" value="GLYCOSYLTRANSFERASE"/>
    <property type="match status" value="1"/>
</dbReference>
<organism evidence="3 4">
    <name type="scientific">Anaerocolumna xylanovorans DSM 12503</name>
    <dbReference type="NCBI Taxonomy" id="1121345"/>
    <lineage>
        <taxon>Bacteria</taxon>
        <taxon>Bacillati</taxon>
        <taxon>Bacillota</taxon>
        <taxon>Clostridia</taxon>
        <taxon>Lachnospirales</taxon>
        <taxon>Lachnospiraceae</taxon>
        <taxon>Anaerocolumna</taxon>
    </lineage>
</organism>
<evidence type="ECO:0000256" key="1">
    <source>
        <dbReference type="PROSITE-ProRule" id="PRU00339"/>
    </source>
</evidence>
<dbReference type="InterPro" id="IPR019734">
    <property type="entry name" value="TPR_rpt"/>
</dbReference>
<dbReference type="Gene3D" id="3.90.550.10">
    <property type="entry name" value="Spore Coat Polysaccharide Biosynthesis Protein SpsA, Chain A"/>
    <property type="match status" value="1"/>
</dbReference>
<dbReference type="Proteomes" id="UP000184612">
    <property type="component" value="Unassembled WGS sequence"/>
</dbReference>
<dbReference type="InterPro" id="IPR001173">
    <property type="entry name" value="Glyco_trans_2-like"/>
</dbReference>
<dbReference type="InterPro" id="IPR029044">
    <property type="entry name" value="Nucleotide-diphossugar_trans"/>
</dbReference>
<dbReference type="SUPFAM" id="SSF48452">
    <property type="entry name" value="TPR-like"/>
    <property type="match status" value="2"/>
</dbReference>
<reference evidence="3 4" key="1">
    <citation type="submission" date="2016-12" db="EMBL/GenBank/DDBJ databases">
        <authorList>
            <person name="Song W.-J."/>
            <person name="Kurnit D.M."/>
        </authorList>
    </citation>
    <scope>NUCLEOTIDE SEQUENCE [LARGE SCALE GENOMIC DNA]</scope>
    <source>
        <strain evidence="3 4">DSM 12503</strain>
    </source>
</reference>
<dbReference type="CDD" id="cd02511">
    <property type="entry name" value="Beta4Glucosyltransferase"/>
    <property type="match status" value="1"/>
</dbReference>
<dbReference type="SUPFAM" id="SSF53448">
    <property type="entry name" value="Nucleotide-diphospho-sugar transferases"/>
    <property type="match status" value="1"/>
</dbReference>
<dbReference type="SMART" id="SM00028">
    <property type="entry name" value="TPR"/>
    <property type="match status" value="5"/>
</dbReference>
<feature type="domain" description="Glycosyltransferase 2-like" evidence="2">
    <location>
        <begin position="25"/>
        <end position="153"/>
    </location>
</feature>
<dbReference type="AlphaFoldDB" id="A0A1M7YFV8"/>